<gene>
    <name evidence="10" type="ORF">Sradi_0972400</name>
</gene>
<dbReference type="PANTHER" id="PTHR31083">
    <property type="entry name" value="UPSTREAM OF FLC PROTEIN (DUF966)"/>
    <property type="match status" value="1"/>
</dbReference>
<protein>
    <submittedName>
        <fullName evidence="10">Protein UPSTREAM OF FLC</fullName>
    </submittedName>
</protein>
<evidence type="ECO:0000256" key="7">
    <source>
        <dbReference type="ARBA" id="ARBA00024211"/>
    </source>
</evidence>
<dbReference type="InterPro" id="IPR048351">
    <property type="entry name" value="SOK_DIX"/>
</dbReference>
<keyword evidence="6" id="KW-0131">Cell cycle</keyword>
<keyword evidence="3" id="KW-1003">Cell membrane</keyword>
<evidence type="ECO:0000256" key="3">
    <source>
        <dbReference type="ARBA" id="ARBA00022475"/>
    </source>
</evidence>
<evidence type="ECO:0000256" key="4">
    <source>
        <dbReference type="ARBA" id="ARBA00022618"/>
    </source>
</evidence>
<comment type="caution">
    <text evidence="10">The sequence shown here is derived from an EMBL/GenBank/DDBJ whole genome shotgun (WGS) entry which is preliminary data.</text>
</comment>
<dbReference type="GO" id="GO:0051258">
    <property type="term" value="P:protein polymerization"/>
    <property type="evidence" value="ECO:0007669"/>
    <property type="project" value="UniProtKB-ARBA"/>
</dbReference>
<reference evidence="10" key="1">
    <citation type="submission" date="2020-06" db="EMBL/GenBank/DDBJ databases">
        <authorList>
            <person name="Li T."/>
            <person name="Hu X."/>
            <person name="Zhang T."/>
            <person name="Song X."/>
            <person name="Zhang H."/>
            <person name="Dai N."/>
            <person name="Sheng W."/>
            <person name="Hou X."/>
            <person name="Wei L."/>
        </authorList>
    </citation>
    <scope>NUCLEOTIDE SEQUENCE</scope>
    <source>
        <strain evidence="10">G02</strain>
        <tissue evidence="10">Leaf</tissue>
    </source>
</reference>
<dbReference type="Pfam" id="PF06136">
    <property type="entry name" value="SOK"/>
    <property type="match status" value="1"/>
</dbReference>
<name>A0AAW2V9S2_SESRA</name>
<keyword evidence="5" id="KW-0472">Membrane</keyword>
<feature type="domain" description="SOSEKI DIX-like" evidence="9">
    <location>
        <begin position="22"/>
        <end position="56"/>
    </location>
</feature>
<reference evidence="10" key="2">
    <citation type="journal article" date="2024" name="Plant">
        <title>Genomic evolution and insights into agronomic trait innovations of Sesamum species.</title>
        <authorList>
            <person name="Miao H."/>
            <person name="Wang L."/>
            <person name="Qu L."/>
            <person name="Liu H."/>
            <person name="Sun Y."/>
            <person name="Le M."/>
            <person name="Wang Q."/>
            <person name="Wei S."/>
            <person name="Zheng Y."/>
            <person name="Lin W."/>
            <person name="Duan Y."/>
            <person name="Cao H."/>
            <person name="Xiong S."/>
            <person name="Wang X."/>
            <person name="Wei L."/>
            <person name="Li C."/>
            <person name="Ma Q."/>
            <person name="Ju M."/>
            <person name="Zhao R."/>
            <person name="Li G."/>
            <person name="Mu C."/>
            <person name="Tian Q."/>
            <person name="Mei H."/>
            <person name="Zhang T."/>
            <person name="Gao T."/>
            <person name="Zhang H."/>
        </authorList>
    </citation>
    <scope>NUCLEOTIDE SEQUENCE</scope>
    <source>
        <strain evidence="10">G02</strain>
    </source>
</reference>
<evidence type="ECO:0000256" key="5">
    <source>
        <dbReference type="ARBA" id="ARBA00023136"/>
    </source>
</evidence>
<dbReference type="PANTHER" id="PTHR31083:SF18">
    <property type="entry name" value="PROTEIN SOSEKI 2"/>
    <property type="match status" value="1"/>
</dbReference>
<evidence type="ECO:0000259" key="9">
    <source>
        <dbReference type="Pfam" id="PF06136"/>
    </source>
</evidence>
<feature type="region of interest" description="Disordered" evidence="8">
    <location>
        <begin position="162"/>
        <end position="203"/>
    </location>
</feature>
<dbReference type="GO" id="GO:0005886">
    <property type="term" value="C:plasma membrane"/>
    <property type="evidence" value="ECO:0007669"/>
    <property type="project" value="UniProtKB-SubCell"/>
</dbReference>
<feature type="region of interest" description="Disordered" evidence="8">
    <location>
        <begin position="304"/>
        <end position="361"/>
    </location>
</feature>
<dbReference type="InterPro" id="IPR010369">
    <property type="entry name" value="SOK"/>
</dbReference>
<evidence type="ECO:0000313" key="10">
    <source>
        <dbReference type="EMBL" id="KAL0424376.1"/>
    </source>
</evidence>
<evidence type="ECO:0000256" key="8">
    <source>
        <dbReference type="SAM" id="MobiDB-lite"/>
    </source>
</evidence>
<keyword evidence="4" id="KW-0132">Cell division</keyword>
<feature type="compositionally biased region" description="Basic and acidic residues" evidence="8">
    <location>
        <begin position="184"/>
        <end position="194"/>
    </location>
</feature>
<comment type="subcellular location">
    <subcellularLocation>
        <location evidence="1">Cell membrane</location>
        <topology evidence="1">Peripheral membrane protein</topology>
        <orientation evidence="1">Cytoplasmic side</orientation>
    </subcellularLocation>
</comment>
<feature type="compositionally biased region" description="Basic residues" evidence="8">
    <location>
        <begin position="84"/>
        <end position="97"/>
    </location>
</feature>
<dbReference type="AlphaFoldDB" id="A0AAW2V9S2"/>
<dbReference type="EMBL" id="JACGWJ010000004">
    <property type="protein sequence ID" value="KAL0424376.1"/>
    <property type="molecule type" value="Genomic_DNA"/>
</dbReference>
<evidence type="ECO:0000256" key="2">
    <source>
        <dbReference type="ARBA" id="ARBA00022473"/>
    </source>
</evidence>
<organism evidence="10">
    <name type="scientific">Sesamum radiatum</name>
    <name type="common">Black benniseed</name>
    <dbReference type="NCBI Taxonomy" id="300843"/>
    <lineage>
        <taxon>Eukaryota</taxon>
        <taxon>Viridiplantae</taxon>
        <taxon>Streptophyta</taxon>
        <taxon>Embryophyta</taxon>
        <taxon>Tracheophyta</taxon>
        <taxon>Spermatophyta</taxon>
        <taxon>Magnoliopsida</taxon>
        <taxon>eudicotyledons</taxon>
        <taxon>Gunneridae</taxon>
        <taxon>Pentapetalae</taxon>
        <taxon>asterids</taxon>
        <taxon>lamiids</taxon>
        <taxon>Lamiales</taxon>
        <taxon>Pedaliaceae</taxon>
        <taxon>Sesamum</taxon>
    </lineage>
</organism>
<comment type="similarity">
    <text evidence="7">Belongs to the SOSEKI family.</text>
</comment>
<keyword evidence="2" id="KW-0217">Developmental protein</keyword>
<sequence length="361" mass="39841">MAILSTHITWKSLILPSTTPLERSYKNGYVWNDLSENDVIFPSEGAEYVLKGSELVLGCTEKLVQLQFGNVQNQQQAAQDPNFHPKRKSLASKRRPQHHETFDNQYNAAEEEQEKEHEHEHEQEHKAIYGSCSKGVSTEEIFGQKSTQKNNVNVNPTELTLETHSFSSHKSTTSTSTTLSDADVDNRNSRRFADGGDDPVGNEPLLSRNSMLFNLIACGGSGSFRKTLPPPPAVEEPCTVGRKSCSGSSLLLKGVVRKAAAGRVAVEEDEMMIRYMSENPRFGNLQSEEKEFFSGSIVEAMATEERVGADQPGLKKSSSYNQERSSKDGLGGAANEEVKKEKGVKGKCIPRKKSSSKQAKK</sequence>
<feature type="compositionally biased region" description="Low complexity" evidence="8">
    <location>
        <begin position="163"/>
        <end position="178"/>
    </location>
</feature>
<feature type="compositionally biased region" description="Basic residues" evidence="8">
    <location>
        <begin position="348"/>
        <end position="361"/>
    </location>
</feature>
<accession>A0AAW2V9S2</accession>
<evidence type="ECO:0000256" key="1">
    <source>
        <dbReference type="ARBA" id="ARBA00004413"/>
    </source>
</evidence>
<dbReference type="GO" id="GO:0051301">
    <property type="term" value="P:cell division"/>
    <property type="evidence" value="ECO:0007669"/>
    <property type="project" value="UniProtKB-KW"/>
</dbReference>
<feature type="region of interest" description="Disordered" evidence="8">
    <location>
        <begin position="74"/>
        <end position="101"/>
    </location>
</feature>
<proteinExistence type="inferred from homology"/>
<evidence type="ECO:0000256" key="6">
    <source>
        <dbReference type="ARBA" id="ARBA00023306"/>
    </source>
</evidence>